<evidence type="ECO:0000313" key="11">
    <source>
        <dbReference type="Proteomes" id="UP001448207"/>
    </source>
</evidence>
<feature type="compositionally biased region" description="Polar residues" evidence="8">
    <location>
        <begin position="394"/>
        <end position="408"/>
    </location>
</feature>
<evidence type="ECO:0000313" key="10">
    <source>
        <dbReference type="EMBL" id="KAL0079301.1"/>
    </source>
</evidence>
<keyword evidence="11" id="KW-1185">Reference proteome</keyword>
<keyword evidence="3 6" id="KW-0547">Nucleotide-binding</keyword>
<protein>
    <submittedName>
        <fullName evidence="10">Kinase-like domain-containing protein</fullName>
    </submittedName>
</protein>
<evidence type="ECO:0000256" key="8">
    <source>
        <dbReference type="SAM" id="MobiDB-lite"/>
    </source>
</evidence>
<evidence type="ECO:0000256" key="1">
    <source>
        <dbReference type="ARBA" id="ARBA00022527"/>
    </source>
</evidence>
<feature type="region of interest" description="Disordered" evidence="8">
    <location>
        <begin position="369"/>
        <end position="430"/>
    </location>
</feature>
<dbReference type="InterPro" id="IPR000719">
    <property type="entry name" value="Prot_kinase_dom"/>
</dbReference>
<evidence type="ECO:0000256" key="6">
    <source>
        <dbReference type="PROSITE-ProRule" id="PRU10141"/>
    </source>
</evidence>
<feature type="compositionally biased region" description="Acidic residues" evidence="8">
    <location>
        <begin position="410"/>
        <end position="421"/>
    </location>
</feature>
<sequence>MILQEIGRGVHGKVKLARDTNTGECVAIKIVDKRNRKRQLGHSLRPVEGESEHKVRREIAILKKCVHPHVVRLLEVMDDPASRKIYMVLENMKGGELIWKDEDGPRLSIERVKSIFRDVVSGLDYLHYQGIIHRDIKPANLLLTEDQVVKISDFGVSYFNQHLAGKPLSNLPDRQMDRELAETAGTPAFFAPELCSTTCDTDNGEDNISNSNSNGNGNGNGGDDLSNVRITKAIDVWALGVTLYCLLFGKCPFMAATEFELFDAIPVQPLTFPANFADQDCKDLLLGLLTKNPDARMTLDQVKVHPWVISDLAYPIIWWQEADPRQYKTVEVTDDDVNQAVTIMARLRNTFNKMSSSFTHLTNSITRRRSKSVSHSQAPLFLPSTPPWSGHEPFTQQTNWPFSESLVSQEEQEEQEEEEEDGNWREVTSSGVCDELTVQFSRLS</sequence>
<dbReference type="PROSITE" id="PS00107">
    <property type="entry name" value="PROTEIN_KINASE_ATP"/>
    <property type="match status" value="1"/>
</dbReference>
<evidence type="ECO:0000256" key="2">
    <source>
        <dbReference type="ARBA" id="ARBA00022679"/>
    </source>
</evidence>
<evidence type="ECO:0000256" key="5">
    <source>
        <dbReference type="ARBA" id="ARBA00022840"/>
    </source>
</evidence>
<keyword evidence="4" id="KW-0418">Kinase</keyword>
<keyword evidence="5 6" id="KW-0067">ATP-binding</keyword>
<dbReference type="InterPro" id="IPR017441">
    <property type="entry name" value="Protein_kinase_ATP_BS"/>
</dbReference>
<dbReference type="InterPro" id="IPR008271">
    <property type="entry name" value="Ser/Thr_kinase_AS"/>
</dbReference>
<keyword evidence="2" id="KW-0808">Transferase</keyword>
<dbReference type="PROSITE" id="PS00108">
    <property type="entry name" value="PROTEIN_KINASE_ST"/>
    <property type="match status" value="1"/>
</dbReference>
<dbReference type="InterPro" id="IPR011009">
    <property type="entry name" value="Kinase-like_dom_sf"/>
</dbReference>
<dbReference type="PANTHER" id="PTHR43895">
    <property type="entry name" value="CALCIUM/CALMODULIN-DEPENDENT PROTEIN KINASE KINASE-RELATED"/>
    <property type="match status" value="1"/>
</dbReference>
<dbReference type="SMART" id="SM00220">
    <property type="entry name" value="S_TKc"/>
    <property type="match status" value="1"/>
</dbReference>
<dbReference type="CDD" id="cd14008">
    <property type="entry name" value="STKc_LKB1_CaMKK"/>
    <property type="match status" value="1"/>
</dbReference>
<evidence type="ECO:0000256" key="3">
    <source>
        <dbReference type="ARBA" id="ARBA00022741"/>
    </source>
</evidence>
<proteinExistence type="inferred from homology"/>
<dbReference type="PANTHER" id="PTHR43895:SF152">
    <property type="entry name" value="SERINE_THREONINE-PROTEIN KINASE TOS3"/>
    <property type="match status" value="1"/>
</dbReference>
<gene>
    <name evidence="10" type="ORF">J3Q64DRAFT_1645203</name>
</gene>
<dbReference type="PROSITE" id="PS50011">
    <property type="entry name" value="PROTEIN_KINASE_DOM"/>
    <property type="match status" value="1"/>
</dbReference>
<dbReference type="Pfam" id="PF00069">
    <property type="entry name" value="Pkinase"/>
    <property type="match status" value="2"/>
</dbReference>
<name>A0ABR3APG5_PHYBL</name>
<dbReference type="Gene3D" id="1.10.510.10">
    <property type="entry name" value="Transferase(Phosphotransferase) domain 1"/>
    <property type="match status" value="1"/>
</dbReference>
<keyword evidence="1 7" id="KW-0723">Serine/threonine-protein kinase</keyword>
<dbReference type="Proteomes" id="UP001448207">
    <property type="component" value="Unassembled WGS sequence"/>
</dbReference>
<accession>A0ABR3APG5</accession>
<comment type="similarity">
    <text evidence="7">Belongs to the protein kinase superfamily.</text>
</comment>
<comment type="caution">
    <text evidence="10">The sequence shown here is derived from an EMBL/GenBank/DDBJ whole genome shotgun (WGS) entry which is preliminary data.</text>
</comment>
<dbReference type="SUPFAM" id="SSF56112">
    <property type="entry name" value="Protein kinase-like (PK-like)"/>
    <property type="match status" value="1"/>
</dbReference>
<dbReference type="EMBL" id="JBCLYO010000022">
    <property type="protein sequence ID" value="KAL0079301.1"/>
    <property type="molecule type" value="Genomic_DNA"/>
</dbReference>
<evidence type="ECO:0000259" key="9">
    <source>
        <dbReference type="PROSITE" id="PS50011"/>
    </source>
</evidence>
<evidence type="ECO:0000256" key="7">
    <source>
        <dbReference type="RuleBase" id="RU000304"/>
    </source>
</evidence>
<feature type="domain" description="Protein kinase" evidence="9">
    <location>
        <begin position="1"/>
        <end position="308"/>
    </location>
</feature>
<evidence type="ECO:0000256" key="4">
    <source>
        <dbReference type="ARBA" id="ARBA00022777"/>
    </source>
</evidence>
<organism evidence="10 11">
    <name type="scientific">Phycomyces blakesleeanus</name>
    <dbReference type="NCBI Taxonomy" id="4837"/>
    <lineage>
        <taxon>Eukaryota</taxon>
        <taxon>Fungi</taxon>
        <taxon>Fungi incertae sedis</taxon>
        <taxon>Mucoromycota</taxon>
        <taxon>Mucoromycotina</taxon>
        <taxon>Mucoromycetes</taxon>
        <taxon>Mucorales</taxon>
        <taxon>Phycomycetaceae</taxon>
        <taxon>Phycomyces</taxon>
    </lineage>
</organism>
<feature type="binding site" evidence="6">
    <location>
        <position position="29"/>
    </location>
    <ligand>
        <name>ATP</name>
        <dbReference type="ChEBI" id="CHEBI:30616"/>
    </ligand>
</feature>
<reference evidence="10 11" key="1">
    <citation type="submission" date="2024-04" db="EMBL/GenBank/DDBJ databases">
        <title>Symmetric and asymmetric DNA N6-adenine methylation regulates different biological responses in Mucorales.</title>
        <authorList>
            <consortium name="Lawrence Berkeley National Laboratory"/>
            <person name="Lax C."/>
            <person name="Mondo S.J."/>
            <person name="Osorio-Concepcion M."/>
            <person name="Muszewska A."/>
            <person name="Corrochano-Luque M."/>
            <person name="Gutierrez G."/>
            <person name="Riley R."/>
            <person name="Lipzen A."/>
            <person name="Guo J."/>
            <person name="Hundley H."/>
            <person name="Amirebrahimi M."/>
            <person name="Ng V."/>
            <person name="Lorenzo-Gutierrez D."/>
            <person name="Binder U."/>
            <person name="Yang J."/>
            <person name="Song Y."/>
            <person name="Canovas D."/>
            <person name="Navarro E."/>
            <person name="Freitag M."/>
            <person name="Gabaldon T."/>
            <person name="Grigoriev I.V."/>
            <person name="Corrochano L.M."/>
            <person name="Nicolas F.E."/>
            <person name="Garre V."/>
        </authorList>
    </citation>
    <scope>NUCLEOTIDE SEQUENCE [LARGE SCALE GENOMIC DNA]</scope>
    <source>
        <strain evidence="10 11">L51</strain>
    </source>
</reference>